<dbReference type="Proteomes" id="UP000515344">
    <property type="component" value="Chromosome"/>
</dbReference>
<evidence type="ECO:0000313" key="1">
    <source>
        <dbReference type="EMBL" id="QNA43140.1"/>
    </source>
</evidence>
<dbReference type="RefSeq" id="WP_182801405.1">
    <property type="nucleotide sequence ID" value="NZ_CP060007.1"/>
</dbReference>
<dbReference type="AlphaFoldDB" id="A0A7G5XCD7"/>
<organism evidence="1 2">
    <name type="scientific">Lacibacter sediminis</name>
    <dbReference type="NCBI Taxonomy" id="2760713"/>
    <lineage>
        <taxon>Bacteria</taxon>
        <taxon>Pseudomonadati</taxon>
        <taxon>Bacteroidota</taxon>
        <taxon>Chitinophagia</taxon>
        <taxon>Chitinophagales</taxon>
        <taxon>Chitinophagaceae</taxon>
        <taxon>Lacibacter</taxon>
    </lineage>
</organism>
<proteinExistence type="predicted"/>
<protein>
    <submittedName>
        <fullName evidence="1">Uncharacterized protein</fullName>
    </submittedName>
</protein>
<gene>
    <name evidence="1" type="ORF">H4075_13730</name>
</gene>
<reference evidence="2" key="1">
    <citation type="submission" date="2020-08" db="EMBL/GenBank/DDBJ databases">
        <title>Lacibacter sp. S13-6-6 genome sequencing.</title>
        <authorList>
            <person name="Jin L."/>
        </authorList>
    </citation>
    <scope>NUCLEOTIDE SEQUENCE [LARGE SCALE GENOMIC DNA]</scope>
    <source>
        <strain evidence="2">S13-6-6</strain>
    </source>
</reference>
<name>A0A7G5XCD7_9BACT</name>
<keyword evidence="2" id="KW-1185">Reference proteome</keyword>
<sequence>MDKVYILEELKQVTEFLADMPLSNSPHHVISDTLSYAVYLINQLQEDPLYATFAERLDNCITQLNEIPEQNAAVASVLPASIKILRHYTRSVSKKLHTKEPFLRKFGFWF</sequence>
<dbReference type="EMBL" id="CP060007">
    <property type="protein sequence ID" value="QNA43140.1"/>
    <property type="molecule type" value="Genomic_DNA"/>
</dbReference>
<evidence type="ECO:0000313" key="2">
    <source>
        <dbReference type="Proteomes" id="UP000515344"/>
    </source>
</evidence>
<accession>A0A7G5XCD7</accession>
<dbReference type="KEGG" id="lacs:H4075_13730"/>